<evidence type="ECO:0000256" key="4">
    <source>
        <dbReference type="ARBA" id="ARBA00022597"/>
    </source>
</evidence>
<keyword evidence="4" id="KW-0762">Sugar transport</keyword>
<keyword evidence="3" id="KW-1003">Cell membrane</keyword>
<organism evidence="10 11">
    <name type="scientific">Faecalitalea cylindroides</name>
    <dbReference type="NCBI Taxonomy" id="39483"/>
    <lineage>
        <taxon>Bacteria</taxon>
        <taxon>Bacillati</taxon>
        <taxon>Bacillota</taxon>
        <taxon>Erysipelotrichia</taxon>
        <taxon>Erysipelotrichales</taxon>
        <taxon>Erysipelotrichaceae</taxon>
        <taxon>Faecalitalea</taxon>
    </lineage>
</organism>
<evidence type="ECO:0000256" key="6">
    <source>
        <dbReference type="ARBA" id="ARBA00022692"/>
    </source>
</evidence>
<keyword evidence="6 9" id="KW-0812">Transmembrane</keyword>
<dbReference type="InterPro" id="IPR004700">
    <property type="entry name" value="PTS_IIC_man"/>
</dbReference>
<evidence type="ECO:0000256" key="2">
    <source>
        <dbReference type="ARBA" id="ARBA00022448"/>
    </source>
</evidence>
<feature type="transmembrane region" description="Helical" evidence="9">
    <location>
        <begin position="205"/>
        <end position="233"/>
    </location>
</feature>
<feature type="transmembrane region" description="Helical" evidence="9">
    <location>
        <begin position="136"/>
        <end position="158"/>
    </location>
</feature>
<evidence type="ECO:0000256" key="8">
    <source>
        <dbReference type="ARBA" id="ARBA00023136"/>
    </source>
</evidence>
<comment type="caution">
    <text evidence="10">The sequence shown here is derived from an EMBL/GenBank/DDBJ whole genome shotgun (WGS) entry which is preliminary data.</text>
</comment>
<accession>A0A1Y4M267</accession>
<name>A0A1Y4M267_9FIRM</name>
<dbReference type="EMBL" id="NFKM01000001">
    <property type="protein sequence ID" value="OUP61979.1"/>
    <property type="molecule type" value="Genomic_DNA"/>
</dbReference>
<evidence type="ECO:0000256" key="1">
    <source>
        <dbReference type="ARBA" id="ARBA00004651"/>
    </source>
</evidence>
<evidence type="ECO:0000256" key="9">
    <source>
        <dbReference type="SAM" id="Phobius"/>
    </source>
</evidence>
<evidence type="ECO:0000256" key="7">
    <source>
        <dbReference type="ARBA" id="ARBA00022989"/>
    </source>
</evidence>
<feature type="transmembrane region" description="Helical" evidence="9">
    <location>
        <begin position="93"/>
        <end position="116"/>
    </location>
</feature>
<comment type="subcellular location">
    <subcellularLocation>
        <location evidence="1">Cell membrane</location>
        <topology evidence="1">Multi-pass membrane protein</topology>
    </subcellularLocation>
</comment>
<dbReference type="Pfam" id="PF03609">
    <property type="entry name" value="EII-Sor"/>
    <property type="match status" value="1"/>
</dbReference>
<dbReference type="RefSeq" id="WP_087158029.1">
    <property type="nucleotide sequence ID" value="NZ_NFKM01000001.1"/>
</dbReference>
<feature type="transmembrane region" description="Helical" evidence="9">
    <location>
        <begin position="178"/>
        <end position="198"/>
    </location>
</feature>
<sequence>MLLQALLVAIWAGLCSLDDGGIQLQIRKPLLAGTVTGLLLGDLEQGLIIGGTLELMWLGVNSVGAYNPPDITGGAIIGTVAGITSGGGVSVGVAFAVPAATLILQLVVLLQTYLSVHIHRAEADAKTGDFDKVNRWHLLSGLFLFLVRAVPCFIAVFLGNTILQDFIDWLPAFITDGLTVASGMIPAVGISMLLTMMLKKNMWMYLVAGFVFAAYLELPILGVSLIGLVFAGIHDYNFVQNKKMEESINSMEVEGGIDL</sequence>
<dbReference type="AlphaFoldDB" id="A0A1Y4M267"/>
<evidence type="ECO:0000313" key="10">
    <source>
        <dbReference type="EMBL" id="OUP61979.1"/>
    </source>
</evidence>
<dbReference type="InterPro" id="IPR050303">
    <property type="entry name" value="GatZ_KbaZ_carbometab"/>
</dbReference>
<dbReference type="PROSITE" id="PS51106">
    <property type="entry name" value="PTS_EIIC_TYPE_4"/>
    <property type="match status" value="1"/>
</dbReference>
<keyword evidence="11" id="KW-1185">Reference proteome</keyword>
<evidence type="ECO:0000256" key="5">
    <source>
        <dbReference type="ARBA" id="ARBA00022683"/>
    </source>
</evidence>
<protein>
    <submittedName>
        <fullName evidence="10">PTS sorbose transporter subunit IIC</fullName>
    </submittedName>
</protein>
<reference evidence="11" key="1">
    <citation type="submission" date="2017-04" db="EMBL/GenBank/DDBJ databases">
        <title>Function of individual gut microbiota members based on whole genome sequencing of pure cultures obtained from chicken caecum.</title>
        <authorList>
            <person name="Medvecky M."/>
            <person name="Cejkova D."/>
            <person name="Polansky O."/>
            <person name="Karasova D."/>
            <person name="Kubasova T."/>
            <person name="Cizek A."/>
            <person name="Rychlik I."/>
        </authorList>
    </citation>
    <scope>NUCLEOTIDE SEQUENCE [LARGE SCALE GENOMIC DNA]</scope>
    <source>
        <strain evidence="11">An178</strain>
    </source>
</reference>
<dbReference type="PANTHER" id="PTHR32502">
    <property type="entry name" value="N-ACETYLGALACTOSAMINE PERMEASE II COMPONENT-RELATED"/>
    <property type="match status" value="1"/>
</dbReference>
<keyword evidence="5" id="KW-0598">Phosphotransferase system</keyword>
<gene>
    <name evidence="10" type="ORF">B5F14_00920</name>
</gene>
<evidence type="ECO:0000313" key="11">
    <source>
        <dbReference type="Proteomes" id="UP000195447"/>
    </source>
</evidence>
<dbReference type="GO" id="GO:0009401">
    <property type="term" value="P:phosphoenolpyruvate-dependent sugar phosphotransferase system"/>
    <property type="evidence" value="ECO:0007669"/>
    <property type="project" value="UniProtKB-KW"/>
</dbReference>
<dbReference type="Proteomes" id="UP000195447">
    <property type="component" value="Unassembled WGS sequence"/>
</dbReference>
<proteinExistence type="predicted"/>
<evidence type="ECO:0000256" key="3">
    <source>
        <dbReference type="ARBA" id="ARBA00022475"/>
    </source>
</evidence>
<dbReference type="GO" id="GO:0005886">
    <property type="term" value="C:plasma membrane"/>
    <property type="evidence" value="ECO:0007669"/>
    <property type="project" value="UniProtKB-SubCell"/>
</dbReference>
<dbReference type="PANTHER" id="PTHR32502:SF8">
    <property type="entry name" value="N-ACETYLGALACTOSAMINE PERMEASE IIC COMPONENT 1"/>
    <property type="match status" value="1"/>
</dbReference>
<keyword evidence="8 9" id="KW-0472">Membrane</keyword>
<keyword evidence="7 9" id="KW-1133">Transmembrane helix</keyword>
<keyword evidence="2" id="KW-0813">Transport</keyword>